<organism evidence="9 10">
    <name type="scientific">Cordyceps fumosorosea (strain ARSEF 2679)</name>
    <name type="common">Isaria fumosorosea</name>
    <dbReference type="NCBI Taxonomy" id="1081104"/>
    <lineage>
        <taxon>Eukaryota</taxon>
        <taxon>Fungi</taxon>
        <taxon>Dikarya</taxon>
        <taxon>Ascomycota</taxon>
        <taxon>Pezizomycotina</taxon>
        <taxon>Sordariomycetes</taxon>
        <taxon>Hypocreomycetidae</taxon>
        <taxon>Hypocreales</taxon>
        <taxon>Cordycipitaceae</taxon>
        <taxon>Cordyceps</taxon>
    </lineage>
</organism>
<feature type="transmembrane region" description="Helical" evidence="7">
    <location>
        <begin position="502"/>
        <end position="520"/>
    </location>
</feature>
<evidence type="ECO:0000256" key="2">
    <source>
        <dbReference type="ARBA" id="ARBA00009190"/>
    </source>
</evidence>
<evidence type="ECO:0000256" key="3">
    <source>
        <dbReference type="ARBA" id="ARBA00022692"/>
    </source>
</evidence>
<keyword evidence="10" id="KW-1185">Reference proteome</keyword>
<proteinExistence type="inferred from homology"/>
<feature type="transmembrane region" description="Helical" evidence="7">
    <location>
        <begin position="424"/>
        <end position="449"/>
    </location>
</feature>
<feature type="transmembrane region" description="Helical" evidence="7">
    <location>
        <begin position="469"/>
        <end position="490"/>
    </location>
</feature>
<dbReference type="InterPro" id="IPR001727">
    <property type="entry name" value="GDT1-like"/>
</dbReference>
<accession>A0A167SY84</accession>
<keyword evidence="4 7" id="KW-1133">Transmembrane helix</keyword>
<feature type="chain" id="PRO_5007892409" evidence="8">
    <location>
        <begin position="21"/>
        <end position="525"/>
    </location>
</feature>
<dbReference type="Proteomes" id="UP000076744">
    <property type="component" value="Unassembled WGS sequence"/>
</dbReference>
<gene>
    <name evidence="9" type="ORF">ISF_06067</name>
</gene>
<feature type="transmembrane region" description="Helical" evidence="7">
    <location>
        <begin position="324"/>
        <end position="341"/>
    </location>
</feature>
<comment type="subcellular location">
    <subcellularLocation>
        <location evidence="1">Membrane</location>
        <topology evidence="1">Multi-pass membrane protein</topology>
    </subcellularLocation>
</comment>
<evidence type="ECO:0000256" key="5">
    <source>
        <dbReference type="ARBA" id="ARBA00023136"/>
    </source>
</evidence>
<evidence type="ECO:0000256" key="1">
    <source>
        <dbReference type="ARBA" id="ARBA00004141"/>
    </source>
</evidence>
<feature type="signal peptide" evidence="8">
    <location>
        <begin position="1"/>
        <end position="20"/>
    </location>
</feature>
<dbReference type="PANTHER" id="PTHR12608">
    <property type="entry name" value="TRANSMEMBRANE PROTEIN HTP-1 RELATED"/>
    <property type="match status" value="1"/>
</dbReference>
<feature type="compositionally biased region" description="Low complexity" evidence="6">
    <location>
        <begin position="398"/>
        <end position="412"/>
    </location>
</feature>
<feature type="compositionally biased region" description="Basic and acidic residues" evidence="6">
    <location>
        <begin position="206"/>
        <end position="217"/>
    </location>
</feature>
<keyword evidence="5 7" id="KW-0472">Membrane</keyword>
<feature type="compositionally biased region" description="Basic and acidic residues" evidence="6">
    <location>
        <begin position="96"/>
        <end position="129"/>
    </location>
</feature>
<dbReference type="GO" id="GO:0032468">
    <property type="term" value="P:Golgi calcium ion homeostasis"/>
    <property type="evidence" value="ECO:0007669"/>
    <property type="project" value="TreeGrafter"/>
</dbReference>
<feature type="transmembrane region" description="Helical" evidence="7">
    <location>
        <begin position="262"/>
        <end position="285"/>
    </location>
</feature>
<feature type="region of interest" description="Disordered" evidence="6">
    <location>
        <begin position="364"/>
        <end position="417"/>
    </location>
</feature>
<evidence type="ECO:0000256" key="4">
    <source>
        <dbReference type="ARBA" id="ARBA00022989"/>
    </source>
</evidence>
<dbReference type="Pfam" id="PF01169">
    <property type="entry name" value="GDT1"/>
    <property type="match status" value="2"/>
</dbReference>
<feature type="compositionally biased region" description="Basic and acidic residues" evidence="6">
    <location>
        <begin position="139"/>
        <end position="154"/>
    </location>
</feature>
<feature type="compositionally biased region" description="Basic and acidic residues" evidence="6">
    <location>
        <begin position="162"/>
        <end position="198"/>
    </location>
</feature>
<keyword evidence="8" id="KW-0732">Signal</keyword>
<evidence type="ECO:0000256" key="7">
    <source>
        <dbReference type="SAM" id="Phobius"/>
    </source>
</evidence>
<feature type="compositionally biased region" description="Low complexity" evidence="6">
    <location>
        <begin position="235"/>
        <end position="246"/>
    </location>
</feature>
<dbReference type="GO" id="GO:0005794">
    <property type="term" value="C:Golgi apparatus"/>
    <property type="evidence" value="ECO:0007669"/>
    <property type="project" value="TreeGrafter"/>
</dbReference>
<feature type="compositionally biased region" description="Basic and acidic residues" evidence="6">
    <location>
        <begin position="59"/>
        <end position="68"/>
    </location>
</feature>
<dbReference type="PANTHER" id="PTHR12608:SF1">
    <property type="entry name" value="TRANSMEMBRANE PROTEIN 165"/>
    <property type="match status" value="1"/>
</dbReference>
<feature type="compositionally biased region" description="Basic and acidic residues" evidence="6">
    <location>
        <begin position="364"/>
        <end position="376"/>
    </location>
</feature>
<evidence type="ECO:0000256" key="6">
    <source>
        <dbReference type="SAM" id="MobiDB-lite"/>
    </source>
</evidence>
<dbReference type="PROSITE" id="PS01214">
    <property type="entry name" value="UPF0016"/>
    <property type="match status" value="1"/>
</dbReference>
<dbReference type="AlphaFoldDB" id="A0A167SY84"/>
<dbReference type="InterPro" id="IPR049555">
    <property type="entry name" value="GDT1-like_CS"/>
</dbReference>
<evidence type="ECO:0000256" key="8">
    <source>
        <dbReference type="SAM" id="SignalP"/>
    </source>
</evidence>
<dbReference type="GO" id="GO:0032472">
    <property type="term" value="P:Golgi calcium ion transport"/>
    <property type="evidence" value="ECO:0007669"/>
    <property type="project" value="TreeGrafter"/>
</dbReference>
<sequence>MRFPSNSPFLLLILPALVGALKDPVAASGAASIDNTGAIVANDDITAPKGRTSLPTKDAPVDGRDGKPHQGPFVETDGKSTKGTTDGKSVAALENIKGRPDDPTIVDGKKIPETNDGIMFDKNRQKAKEGTTGNQGGVSEKDKARKAQEGKTGEKLVTQPEPPKEKLPLPHSEEEKLNGGKEKPKTKPLDKEAIKDGDNGGYAGLDKPDDLGEKTREQPPVPQSVDKDHLEIHNPKTTTTNPSSKTPLADVDEGIIQPFHSFVLSLTMILVSEVGDKTFLVAALMAMKHDRLVVFSAAFGALLVMTVLSAVLGHAVPTLIPKRLTSLLAAGLFFVFGAKLLREGMQMDPHEGVGAEMREVEQELAEKEKEFGRDHNGSMSADALEMGLNGRGSRSKSRLGSPPRSPSQSPSRHPSRKAGPLGGFLYGASNLCSLLISPIWVQTFIMTFLGEWGDRSQIATIAMAAGQDYWWVTLGAAVGHAICTGVAVIGGRAIAGRVSLKVVTVGGAVAFLAFGLIYFVESFYA</sequence>
<dbReference type="OrthoDB" id="442680at2759"/>
<feature type="transmembrane region" description="Helical" evidence="7">
    <location>
        <begin position="292"/>
        <end position="312"/>
    </location>
</feature>
<name>A0A167SY84_CORFA</name>
<evidence type="ECO:0000313" key="9">
    <source>
        <dbReference type="EMBL" id="OAA60056.1"/>
    </source>
</evidence>
<feature type="region of interest" description="Disordered" evidence="6">
    <location>
        <begin position="42"/>
        <end position="246"/>
    </location>
</feature>
<dbReference type="GO" id="GO:0000329">
    <property type="term" value="C:fungal-type vacuole membrane"/>
    <property type="evidence" value="ECO:0007669"/>
    <property type="project" value="TreeGrafter"/>
</dbReference>
<feature type="compositionally biased region" description="Basic and acidic residues" evidence="6">
    <location>
        <begin position="225"/>
        <end position="234"/>
    </location>
</feature>
<reference evidence="9 10" key="1">
    <citation type="journal article" date="2016" name="Genome Biol. Evol.">
        <title>Divergent and convergent evolution of fungal pathogenicity.</title>
        <authorList>
            <person name="Shang Y."/>
            <person name="Xiao G."/>
            <person name="Zheng P."/>
            <person name="Cen K."/>
            <person name="Zhan S."/>
            <person name="Wang C."/>
        </authorList>
    </citation>
    <scope>NUCLEOTIDE SEQUENCE [LARGE SCALE GENOMIC DNA]</scope>
    <source>
        <strain evidence="9 10">ARSEF 2679</strain>
    </source>
</reference>
<comment type="caution">
    <text evidence="9">The sequence shown here is derived from an EMBL/GenBank/DDBJ whole genome shotgun (WGS) entry which is preliminary data.</text>
</comment>
<protein>
    <submittedName>
        <fullName evidence="9">Uncharacterized protein</fullName>
    </submittedName>
</protein>
<dbReference type="RefSeq" id="XP_018703169.1">
    <property type="nucleotide sequence ID" value="XM_018849671.1"/>
</dbReference>
<dbReference type="STRING" id="1081104.A0A167SY84"/>
<dbReference type="EMBL" id="AZHB01000015">
    <property type="protein sequence ID" value="OAA60056.1"/>
    <property type="molecule type" value="Genomic_DNA"/>
</dbReference>
<comment type="similarity">
    <text evidence="2">Belongs to the GDT1 family.</text>
</comment>
<evidence type="ECO:0000313" key="10">
    <source>
        <dbReference type="Proteomes" id="UP000076744"/>
    </source>
</evidence>
<dbReference type="GeneID" id="30022359"/>
<dbReference type="GO" id="GO:0015085">
    <property type="term" value="F:calcium ion transmembrane transporter activity"/>
    <property type="evidence" value="ECO:0007669"/>
    <property type="project" value="TreeGrafter"/>
</dbReference>
<keyword evidence="3 7" id="KW-0812">Transmembrane</keyword>
<dbReference type="GO" id="GO:0005384">
    <property type="term" value="F:manganese ion transmembrane transporter activity"/>
    <property type="evidence" value="ECO:0007669"/>
    <property type="project" value="TreeGrafter"/>
</dbReference>